<reference evidence="1" key="1">
    <citation type="journal article" date="2022" name="bioRxiv">
        <title>Population genetic analysis of Ophidiomyces ophidiicola, the causative agent of snake fungal disease, indicates recent introductions to the USA.</title>
        <authorList>
            <person name="Ladner J.T."/>
            <person name="Palmer J.M."/>
            <person name="Ettinger C.L."/>
            <person name="Stajich J.E."/>
            <person name="Farrell T.M."/>
            <person name="Glorioso B.M."/>
            <person name="Lawson B."/>
            <person name="Price S.J."/>
            <person name="Stengle A.G."/>
            <person name="Grear D.A."/>
            <person name="Lorch J.M."/>
        </authorList>
    </citation>
    <scope>NUCLEOTIDE SEQUENCE</scope>
    <source>
        <strain evidence="1">NWHC 24266-5</strain>
    </source>
</reference>
<organism evidence="1">
    <name type="scientific">Ophidiomyces ophidiicola</name>
    <dbReference type="NCBI Taxonomy" id="1387563"/>
    <lineage>
        <taxon>Eukaryota</taxon>
        <taxon>Fungi</taxon>
        <taxon>Dikarya</taxon>
        <taxon>Ascomycota</taxon>
        <taxon>Pezizomycotina</taxon>
        <taxon>Eurotiomycetes</taxon>
        <taxon>Eurotiomycetidae</taxon>
        <taxon>Onygenales</taxon>
        <taxon>Onygenaceae</taxon>
        <taxon>Ophidiomyces</taxon>
    </lineage>
</organism>
<dbReference type="EMBL" id="JALBCA010000048">
    <property type="protein sequence ID" value="KAI2386382.1"/>
    <property type="molecule type" value="Genomic_DNA"/>
</dbReference>
<evidence type="ECO:0000313" key="1">
    <source>
        <dbReference type="EMBL" id="KAI2386382.1"/>
    </source>
</evidence>
<name>A0ACB8UWM6_9EURO</name>
<accession>A0ACB8UWM6</accession>
<sequence length="206" mass="22878">MVTTRQHPHEFPPPATSKQAGSKSDSSPAPLKQWAHFPSTLVMVWLLASIPFVLWDTGYVLLRPHSMPGGSMHTIWTPYALYGTVDYIYGWPAYKARNGFTAAQASLNIVETICYVFYLSAIWTHGKAIGARGKPKVPEKSVKWFLFDTKYVDGRIGAIALLVVFSASVMTLSKTVLYGKCSRELNVEYRAHTCGTAAMRLRTSLS</sequence>
<comment type="caution">
    <text evidence="1">The sequence shown here is derived from an EMBL/GenBank/DDBJ whole genome shotgun (WGS) entry which is preliminary data.</text>
</comment>
<protein>
    <submittedName>
        <fullName evidence="1">Uncharacterized protein</fullName>
    </submittedName>
</protein>
<gene>
    <name evidence="1" type="ORF">LOY88_003578</name>
</gene>
<proteinExistence type="predicted"/>